<reference evidence="10 11" key="1">
    <citation type="submission" date="2011-09" db="EMBL/GenBank/DDBJ databases">
        <title>The draft genome of Treponema saccharophilum DSM 2985.</title>
        <authorList>
            <consortium name="US DOE Joint Genome Institute (JGI-PGF)"/>
            <person name="Lucas S."/>
            <person name="Copeland A."/>
            <person name="Lapidus A."/>
            <person name="Glavina del Rio T."/>
            <person name="Dalin E."/>
            <person name="Tice H."/>
            <person name="Bruce D."/>
            <person name="Goodwin L."/>
            <person name="Pitluck S."/>
            <person name="Peters L."/>
            <person name="Kyrpides N."/>
            <person name="Mavromatis K."/>
            <person name="Ivanova N."/>
            <person name="Markowitz V."/>
            <person name="Cheng J.-F."/>
            <person name="Hugenholtz P."/>
            <person name="Woyke T."/>
            <person name="Wu D."/>
            <person name="Gronow S."/>
            <person name="Wellnitz S."/>
            <person name="Brambilla E."/>
            <person name="Klenk H.-P."/>
            <person name="Eisen J.A."/>
        </authorList>
    </citation>
    <scope>NUCLEOTIDE SEQUENCE [LARGE SCALE GENOMIC DNA]</scope>
    <source>
        <strain evidence="10 11">DSM 2985</strain>
    </source>
</reference>
<keyword evidence="4 8" id="KW-0028">Amino-acid biosynthesis</keyword>
<evidence type="ECO:0000313" key="11">
    <source>
        <dbReference type="Proteomes" id="UP000003571"/>
    </source>
</evidence>
<dbReference type="NCBIfam" id="TIGR01856">
    <property type="entry name" value="hisJ_fam"/>
    <property type="match status" value="1"/>
</dbReference>
<dbReference type="PANTHER" id="PTHR21039:SF0">
    <property type="entry name" value="HISTIDINOL-PHOSPHATASE"/>
    <property type="match status" value="1"/>
</dbReference>
<dbReference type="AlphaFoldDB" id="H7EN31"/>
<dbReference type="Proteomes" id="UP000003571">
    <property type="component" value="Unassembled WGS sequence"/>
</dbReference>
<proteinExistence type="inferred from homology"/>
<evidence type="ECO:0000256" key="5">
    <source>
        <dbReference type="ARBA" id="ARBA00022801"/>
    </source>
</evidence>
<dbReference type="Gene3D" id="3.20.20.140">
    <property type="entry name" value="Metal-dependent hydrolases"/>
    <property type="match status" value="1"/>
</dbReference>
<dbReference type="eggNOG" id="COG1387">
    <property type="taxonomic scope" value="Bacteria"/>
</dbReference>
<gene>
    <name evidence="10" type="ORF">TresaDRAFT_0920</name>
</gene>
<dbReference type="InterPro" id="IPR004013">
    <property type="entry name" value="PHP_dom"/>
</dbReference>
<dbReference type="GO" id="GO:0000105">
    <property type="term" value="P:L-histidine biosynthetic process"/>
    <property type="evidence" value="ECO:0007669"/>
    <property type="project" value="UniProtKB-UniRule"/>
</dbReference>
<dbReference type="STRING" id="907348.TresaDRAFT_0920"/>
<dbReference type="PATRIC" id="fig|907348.3.peg.2344"/>
<dbReference type="EMBL" id="AGRW01000052">
    <property type="protein sequence ID" value="EIC01095.1"/>
    <property type="molecule type" value="Genomic_DNA"/>
</dbReference>
<dbReference type="SUPFAM" id="SSF89550">
    <property type="entry name" value="PHP domain-like"/>
    <property type="match status" value="1"/>
</dbReference>
<dbReference type="InterPro" id="IPR016195">
    <property type="entry name" value="Pol/histidinol_Pase-like"/>
</dbReference>
<sequence>MKTNFHTHTTFCDGKDSVGENASLAYEKGFSALGFSAHALYPFSSDWHIAVEEYGAYRDEIARVKSIFAGKMKILAGFEVDYIPGISVPSIKRYEAFAPDFIIGSVHYVPAGNECLTVDDSPSELLRLANDFFGGSARKMTERYFELEREMLRKGDFSIIGHPDLVLKFNDTLSIIDESEKWFLNEIEKTADEIARAGVVAEINTGAISRGYRKTPYPGAEFLSLLRARNVPITINSDAHSKEALDCAFDVAAQCAKAAGYTETVVDFPTPASFAFAPL</sequence>
<dbReference type="UniPathway" id="UPA00031">
    <property type="reaction ID" value="UER00013"/>
</dbReference>
<name>H7EN31_9SPIR</name>
<evidence type="ECO:0000256" key="8">
    <source>
        <dbReference type="RuleBase" id="RU366003"/>
    </source>
</evidence>
<keyword evidence="6 8" id="KW-0368">Histidine biosynthesis</keyword>
<evidence type="ECO:0000256" key="1">
    <source>
        <dbReference type="ARBA" id="ARBA00004970"/>
    </source>
</evidence>
<dbReference type="GO" id="GO:0004401">
    <property type="term" value="F:histidinol-phosphatase activity"/>
    <property type="evidence" value="ECO:0007669"/>
    <property type="project" value="UniProtKB-UniRule"/>
</dbReference>
<comment type="similarity">
    <text evidence="2 8">Belongs to the PHP hydrolase family. HisK subfamily.</text>
</comment>
<organism evidence="10 11">
    <name type="scientific">Treponema saccharophilum DSM 2985</name>
    <dbReference type="NCBI Taxonomy" id="907348"/>
    <lineage>
        <taxon>Bacteria</taxon>
        <taxon>Pseudomonadati</taxon>
        <taxon>Spirochaetota</taxon>
        <taxon>Spirochaetia</taxon>
        <taxon>Spirochaetales</taxon>
        <taxon>Treponemataceae</taxon>
        <taxon>Treponema</taxon>
    </lineage>
</organism>
<dbReference type="EC" id="3.1.3.15" evidence="3 8"/>
<comment type="pathway">
    <text evidence="1 8">Amino-acid biosynthesis; L-histidine biosynthesis; L-histidine from 5-phospho-alpha-D-ribose 1-diphosphate: step 8/9.</text>
</comment>
<dbReference type="InterPro" id="IPR010140">
    <property type="entry name" value="Histidinol_P_phosphatase_HisJ"/>
</dbReference>
<evidence type="ECO:0000256" key="6">
    <source>
        <dbReference type="ARBA" id="ARBA00023102"/>
    </source>
</evidence>
<dbReference type="Pfam" id="PF02811">
    <property type="entry name" value="PHP"/>
    <property type="match status" value="1"/>
</dbReference>
<protein>
    <recommendedName>
        <fullName evidence="3 8">Histidinol-phosphatase</fullName>
        <shortName evidence="8">HolPase</shortName>
        <ecNumber evidence="3 8">3.1.3.15</ecNumber>
    </recommendedName>
</protein>
<dbReference type="OrthoDB" id="9775255at2"/>
<accession>H7EN31</accession>
<evidence type="ECO:0000259" key="9">
    <source>
        <dbReference type="Pfam" id="PF02811"/>
    </source>
</evidence>
<evidence type="ECO:0000256" key="3">
    <source>
        <dbReference type="ARBA" id="ARBA00013085"/>
    </source>
</evidence>
<keyword evidence="5 8" id="KW-0378">Hydrolase</keyword>
<dbReference type="RefSeq" id="WP_002705840.1">
    <property type="nucleotide sequence ID" value="NZ_AGRW01000052.1"/>
</dbReference>
<feature type="domain" description="PHP" evidence="9">
    <location>
        <begin position="5"/>
        <end position="205"/>
    </location>
</feature>
<dbReference type="PANTHER" id="PTHR21039">
    <property type="entry name" value="HISTIDINOL PHOSPHATASE-RELATED"/>
    <property type="match status" value="1"/>
</dbReference>
<comment type="catalytic activity">
    <reaction evidence="7 8">
        <text>L-histidinol phosphate + H2O = L-histidinol + phosphate</text>
        <dbReference type="Rhea" id="RHEA:14465"/>
        <dbReference type="ChEBI" id="CHEBI:15377"/>
        <dbReference type="ChEBI" id="CHEBI:43474"/>
        <dbReference type="ChEBI" id="CHEBI:57699"/>
        <dbReference type="ChEBI" id="CHEBI:57980"/>
        <dbReference type="EC" id="3.1.3.15"/>
    </reaction>
</comment>
<evidence type="ECO:0000256" key="7">
    <source>
        <dbReference type="ARBA" id="ARBA00049158"/>
    </source>
</evidence>
<dbReference type="CDD" id="cd12110">
    <property type="entry name" value="PHP_HisPPase_Hisj_like"/>
    <property type="match status" value="1"/>
</dbReference>
<keyword evidence="11" id="KW-1185">Reference proteome</keyword>
<evidence type="ECO:0000256" key="2">
    <source>
        <dbReference type="ARBA" id="ARBA00009152"/>
    </source>
</evidence>
<dbReference type="GO" id="GO:0005737">
    <property type="term" value="C:cytoplasm"/>
    <property type="evidence" value="ECO:0007669"/>
    <property type="project" value="TreeGrafter"/>
</dbReference>
<evidence type="ECO:0000313" key="10">
    <source>
        <dbReference type="EMBL" id="EIC01095.1"/>
    </source>
</evidence>
<evidence type="ECO:0000256" key="4">
    <source>
        <dbReference type="ARBA" id="ARBA00022605"/>
    </source>
</evidence>
<comment type="caution">
    <text evidence="10">The sequence shown here is derived from an EMBL/GenBank/DDBJ whole genome shotgun (WGS) entry which is preliminary data.</text>
</comment>